<evidence type="ECO:0000259" key="4">
    <source>
        <dbReference type="Pfam" id="PF00535"/>
    </source>
</evidence>
<dbReference type="RefSeq" id="WP_124397837.1">
    <property type="nucleotide sequence ID" value="NZ_BHZE01000010.1"/>
</dbReference>
<dbReference type="InterPro" id="IPR029044">
    <property type="entry name" value="Nucleotide-diphossugar_trans"/>
</dbReference>
<dbReference type="CDD" id="cd00761">
    <property type="entry name" value="Glyco_tranf_GTA_type"/>
    <property type="match status" value="1"/>
</dbReference>
<dbReference type="PANTHER" id="PTHR43179:SF12">
    <property type="entry name" value="GALACTOFURANOSYLTRANSFERASE GLFT2"/>
    <property type="match status" value="1"/>
</dbReference>
<dbReference type="InterPro" id="IPR001173">
    <property type="entry name" value="Glyco_trans_2-like"/>
</dbReference>
<dbReference type="Proteomes" id="UP000286715">
    <property type="component" value="Unassembled WGS sequence"/>
</dbReference>
<dbReference type="EMBL" id="BHZE01000010">
    <property type="protein sequence ID" value="GCD77772.1"/>
    <property type="molecule type" value="Genomic_DNA"/>
</dbReference>
<protein>
    <recommendedName>
        <fullName evidence="4">Glycosyltransferase 2-like domain-containing protein</fullName>
    </recommendedName>
</protein>
<keyword evidence="2" id="KW-0328">Glycosyltransferase</keyword>
<dbReference type="OrthoDB" id="8936324at2"/>
<dbReference type="Gene3D" id="3.90.550.10">
    <property type="entry name" value="Spore Coat Polysaccharide Biosynthesis Protein SpsA, Chain A"/>
    <property type="match status" value="1"/>
</dbReference>
<reference evidence="5 6" key="1">
    <citation type="submission" date="2018-11" db="EMBL/GenBank/DDBJ databases">
        <title>Schleiferia aggregans sp. nov., a moderately thermophilic heterotrophic bacterium isolated from microbial mats at a terrestrial hot spring.</title>
        <authorList>
            <person name="Iino T."/>
            <person name="Ohkuma M."/>
            <person name="Haruta S."/>
        </authorList>
    </citation>
    <scope>NUCLEOTIDE SEQUENCE [LARGE SCALE GENOMIC DNA]</scope>
    <source>
        <strain evidence="5 6">LA</strain>
    </source>
</reference>
<comment type="caution">
    <text evidence="5">The sequence shown here is derived from an EMBL/GenBank/DDBJ whole genome shotgun (WGS) entry which is preliminary data.</text>
</comment>
<keyword evidence="6" id="KW-1185">Reference proteome</keyword>
<dbReference type="AlphaFoldDB" id="A0A401XL89"/>
<dbReference type="Pfam" id="PF00535">
    <property type="entry name" value="Glycos_transf_2"/>
    <property type="match status" value="1"/>
</dbReference>
<evidence type="ECO:0000256" key="2">
    <source>
        <dbReference type="ARBA" id="ARBA00022676"/>
    </source>
</evidence>
<keyword evidence="3" id="KW-0808">Transferase</keyword>
<evidence type="ECO:0000256" key="1">
    <source>
        <dbReference type="ARBA" id="ARBA00006739"/>
    </source>
</evidence>
<dbReference type="GO" id="GO:0016757">
    <property type="term" value="F:glycosyltransferase activity"/>
    <property type="evidence" value="ECO:0007669"/>
    <property type="project" value="UniProtKB-KW"/>
</dbReference>
<organism evidence="5 6">
    <name type="scientific">Thermaurantimonas aggregans</name>
    <dbReference type="NCBI Taxonomy" id="2173829"/>
    <lineage>
        <taxon>Bacteria</taxon>
        <taxon>Pseudomonadati</taxon>
        <taxon>Bacteroidota</taxon>
        <taxon>Flavobacteriia</taxon>
        <taxon>Flavobacteriales</taxon>
        <taxon>Schleiferiaceae</taxon>
        <taxon>Thermaurantimonas</taxon>
    </lineage>
</organism>
<accession>A0A401XL89</accession>
<evidence type="ECO:0000313" key="5">
    <source>
        <dbReference type="EMBL" id="GCD77772.1"/>
    </source>
</evidence>
<evidence type="ECO:0000256" key="3">
    <source>
        <dbReference type="ARBA" id="ARBA00022679"/>
    </source>
</evidence>
<name>A0A401XL89_9FLAO</name>
<proteinExistence type="inferred from homology"/>
<gene>
    <name evidence="5" type="ORF">JCM31826_12540</name>
</gene>
<feature type="domain" description="Glycosyltransferase 2-like" evidence="4">
    <location>
        <begin position="19"/>
        <end position="120"/>
    </location>
</feature>
<comment type="similarity">
    <text evidence="1">Belongs to the glycosyltransferase 2 family.</text>
</comment>
<dbReference type="SUPFAM" id="SSF53448">
    <property type="entry name" value="Nucleotide-diphospho-sugar transferases"/>
    <property type="match status" value="1"/>
</dbReference>
<sequence>MIFKSKKSTSIVGPIDGFSILIPTWNNLQYLQLCIDGISKYSSLKHQIILAINEGKDGTLVFAEKKQISYVHFEKNVGVCLAVNAARSLAISDYVVYMNDDMVPLPGWDIQLMEEIRKCDSKLFMISSTMIEPYETNNPCVIVQNFGTDYKSFDEKSAVRFVKKISRNNWKGASWPPFVVHKDVWDIVGGFGIEYSPGFYSDPDFSLKLYLLGVRHFIGCGKSLVYHFGTKSTKRVKKNNGKDLFLLKWGITASDFYSNVLNLGEDFEKDNNPWKITNFLRIKYLAKSIKALLNRPFKLIK</sequence>
<dbReference type="PANTHER" id="PTHR43179">
    <property type="entry name" value="RHAMNOSYLTRANSFERASE WBBL"/>
    <property type="match status" value="1"/>
</dbReference>
<evidence type="ECO:0000313" key="6">
    <source>
        <dbReference type="Proteomes" id="UP000286715"/>
    </source>
</evidence>